<comment type="caution">
    <text evidence="1">The sequence shown here is derived from an EMBL/GenBank/DDBJ whole genome shotgun (WGS) entry which is preliminary data.</text>
</comment>
<dbReference type="Proteomes" id="UP000176186">
    <property type="component" value="Unassembled WGS sequence"/>
</dbReference>
<reference evidence="1 2" key="1">
    <citation type="journal article" date="2016" name="Nat. Commun.">
        <title>Thousands of microbial genomes shed light on interconnected biogeochemical processes in an aquifer system.</title>
        <authorList>
            <person name="Anantharaman K."/>
            <person name="Brown C.T."/>
            <person name="Hug L.A."/>
            <person name="Sharon I."/>
            <person name="Castelle C.J."/>
            <person name="Probst A.J."/>
            <person name="Thomas B.C."/>
            <person name="Singh A."/>
            <person name="Wilkins M.J."/>
            <person name="Karaoz U."/>
            <person name="Brodie E.L."/>
            <person name="Williams K.H."/>
            <person name="Hubbard S.S."/>
            <person name="Banfield J.F."/>
        </authorList>
    </citation>
    <scope>NUCLEOTIDE SEQUENCE [LARGE SCALE GENOMIC DNA]</scope>
</reference>
<sequence>MKEILRIRQLDPGDENCENYAFIPYPHTTPQGQPHEPLPIRIIRLSQTTYSGGFANWRCECGTILEFIIPVDSDLE</sequence>
<protein>
    <submittedName>
        <fullName evidence="1">Uncharacterized protein</fullName>
    </submittedName>
</protein>
<proteinExistence type="predicted"/>
<gene>
    <name evidence="1" type="ORF">A2363_01440</name>
</gene>
<organism evidence="1 2">
    <name type="scientific">Candidatus Gottesmanbacteria bacterium RIFOXYB1_FULL_47_11</name>
    <dbReference type="NCBI Taxonomy" id="1798401"/>
    <lineage>
        <taxon>Bacteria</taxon>
        <taxon>Candidatus Gottesmaniibacteriota</taxon>
    </lineage>
</organism>
<dbReference type="STRING" id="1798401.A2363_01440"/>
<accession>A0A1F6BDX7</accession>
<name>A0A1F6BDX7_9BACT</name>
<dbReference type="AlphaFoldDB" id="A0A1F6BDX7"/>
<evidence type="ECO:0000313" key="1">
    <source>
        <dbReference type="EMBL" id="OGG35144.1"/>
    </source>
</evidence>
<dbReference type="EMBL" id="MFKE01000018">
    <property type="protein sequence ID" value="OGG35144.1"/>
    <property type="molecule type" value="Genomic_DNA"/>
</dbReference>
<evidence type="ECO:0000313" key="2">
    <source>
        <dbReference type="Proteomes" id="UP000176186"/>
    </source>
</evidence>